<feature type="region of interest" description="Disordered" evidence="1">
    <location>
        <begin position="836"/>
        <end position="855"/>
    </location>
</feature>
<protein>
    <submittedName>
        <fullName evidence="3">Zinc finger protein</fullName>
    </submittedName>
</protein>
<feature type="region of interest" description="Disordered" evidence="1">
    <location>
        <begin position="1517"/>
        <end position="1542"/>
    </location>
</feature>
<feature type="region of interest" description="Disordered" evidence="1">
    <location>
        <begin position="1463"/>
        <end position="1482"/>
    </location>
</feature>
<feature type="region of interest" description="Disordered" evidence="1">
    <location>
        <begin position="652"/>
        <end position="695"/>
    </location>
</feature>
<dbReference type="STRING" id="337451.A0A443P8T8"/>
<gene>
    <name evidence="3" type="ORF">CKAN_01609600</name>
</gene>
<dbReference type="PANTHER" id="PTHR35746">
    <property type="entry name" value="PENTATRICOPEPTIDE REPEAT (PPR) SUPERFAMILY PROTEIN"/>
    <property type="match status" value="1"/>
</dbReference>
<feature type="compositionally biased region" description="Polar residues" evidence="1">
    <location>
        <begin position="1526"/>
        <end position="1537"/>
    </location>
</feature>
<feature type="region of interest" description="Disordered" evidence="1">
    <location>
        <begin position="1327"/>
        <end position="1357"/>
    </location>
</feature>
<feature type="region of interest" description="Disordered" evidence="1">
    <location>
        <begin position="2039"/>
        <end position="2061"/>
    </location>
</feature>
<accession>A0A443P8T8</accession>
<feature type="region of interest" description="Disordered" evidence="1">
    <location>
        <begin position="1270"/>
        <end position="1294"/>
    </location>
</feature>
<feature type="compositionally biased region" description="Polar residues" evidence="1">
    <location>
        <begin position="813"/>
        <end position="824"/>
    </location>
</feature>
<evidence type="ECO:0000259" key="2">
    <source>
        <dbReference type="PROSITE" id="PS00028"/>
    </source>
</evidence>
<proteinExistence type="predicted"/>
<organism evidence="3 4">
    <name type="scientific">Cinnamomum micranthum f. kanehirae</name>
    <dbReference type="NCBI Taxonomy" id="337451"/>
    <lineage>
        <taxon>Eukaryota</taxon>
        <taxon>Viridiplantae</taxon>
        <taxon>Streptophyta</taxon>
        <taxon>Embryophyta</taxon>
        <taxon>Tracheophyta</taxon>
        <taxon>Spermatophyta</taxon>
        <taxon>Magnoliopsida</taxon>
        <taxon>Magnoliidae</taxon>
        <taxon>Laurales</taxon>
        <taxon>Lauraceae</taxon>
        <taxon>Cinnamomum</taxon>
    </lineage>
</organism>
<feature type="compositionally biased region" description="Basic and acidic residues" evidence="1">
    <location>
        <begin position="510"/>
        <end position="524"/>
    </location>
</feature>
<feature type="compositionally biased region" description="Polar residues" evidence="1">
    <location>
        <begin position="1327"/>
        <end position="1352"/>
    </location>
</feature>
<comment type="caution">
    <text evidence="3">The sequence shown here is derived from an EMBL/GenBank/DDBJ whole genome shotgun (WGS) entry which is preliminary data.</text>
</comment>
<dbReference type="PROSITE" id="PS00028">
    <property type="entry name" value="ZINC_FINGER_C2H2_1"/>
    <property type="match status" value="1"/>
</dbReference>
<name>A0A443P8T8_9MAGN</name>
<evidence type="ECO:0000313" key="3">
    <source>
        <dbReference type="EMBL" id="RWR87162.1"/>
    </source>
</evidence>
<evidence type="ECO:0000256" key="1">
    <source>
        <dbReference type="SAM" id="MobiDB-lite"/>
    </source>
</evidence>
<feature type="domain" description="C2H2-type" evidence="2">
    <location>
        <begin position="23"/>
        <end position="43"/>
    </location>
</feature>
<feature type="region of interest" description="Disordered" evidence="1">
    <location>
        <begin position="112"/>
        <end position="136"/>
    </location>
</feature>
<feature type="region of interest" description="Disordered" evidence="1">
    <location>
        <begin position="402"/>
        <end position="422"/>
    </location>
</feature>
<feature type="compositionally biased region" description="Polar residues" evidence="1">
    <location>
        <begin position="1277"/>
        <end position="1289"/>
    </location>
</feature>
<keyword evidence="4" id="KW-1185">Reference proteome</keyword>
<feature type="compositionally biased region" description="Polar residues" evidence="1">
    <location>
        <begin position="1655"/>
        <end position="1667"/>
    </location>
</feature>
<sequence>MESEDKQRIHHPPGHDNHGVHVCHKCGWAFPNPHPSAKHRRAHKKVCGKLTGSKIPGSEEKFNHSDSDSDEAHKHSTTGQGLGDKVSGTVALRPSRSEEELFTDAVAEFADAESHHTEEGVVISDKMPQPNDSTQGDQIKEVHAIESEPEQLGSGVHLEGHALHSIPDATGASTSDKKTNAAVEQTQLSSSDVFLLSSSSPLEPTVPTSDSKEDSSFSFGEDVNPPVSVVGTDADAGVNGAITEDKILSATAILPATEVEFSETNSSTLTTRVDSFKDAVMDFKDPDSTISLPHEEQCDVSAQQKDPSEKLSELELGPVEVEAGEQLGASIDTHQVPQASLHNDSRTEVYETMAENASAVSSLEAVPAGDNTDMKSDACKDHMPLKPEVTQTLASVEEMESNSHCSHPVLEQSHSGSMSIKSDEDVFPTTVQMQEVNLQADGSKELIVDQSGVGEDPNREASQYLGISSSECATKEIHSNGLGTPSDSTKEFTPDDPVMGSSEADAAQSRSEDSKEGSLGEGKPHQIFSHEVLPEVPVVPVDGGSSAVSSVATEVHQEIAKGSEGFVVHKESVTVHADAVLGYGEALTEDENSLCSTLVTNESAINATEMKSQMHDNAGGNEVDGNLQLTEATDVFVVLESKGIDVGSCSLESVSDNSRQSCHNEVDQESSKEHAPEEPVKLPDDPESFVRSPFTPAKIDTNYSLDGDDVYEGGDNILKQDASTSVLVADPSVDSVAEESNKSQEEVFSDAVVEFSGSELRHAEKGVVVSDTIPHPNDSVYDDQVQNLHDLERKTDLLDGGIPLQDHALHSTPDGSGASTSDTKTNMVAEQTASLLDPAAPTNDSTENPNSSCGADVNSSVAVVGLDIYAEGTGESTEDKILPATAIFPANEVEFLSDTTNINTIIARDGPSEDTVNDLKVLDSTISHTHEEQSNASGQQEDQSEMSPRMQAGLVEVEAGRDLVVSADTDQVPQAEACLHSDRGADVYETKVENLPAFSTPEIVPAMNTAEMKSDTCKDHMALKPEVTQTLTTVEVMESHSHCSGLVESQSRSMPIESAESTDVFSAAMQNQEVNLQVDEPAIRSMSKELIVDQSGVGEDLTEETSQFIGFSSHESVAKEVHFNGMGTLSDSIGAFTPDDAVMRSSEVVPTQSQSNDNKLGSLGEEEPHRVLSHELLPEDPTVPVTGGGITVPSAATEFHEEITKENGGYGIHEDTKTVHTNGVRDYGETGTKDGNSLSGTQVPHESATNVMEMNPQMLENAGVNEELLPVEEEPSDQSSFNPSHNGNEYLTKGVASEGGNTILKNDSSVPVLIVDASVDSLSQTDSVEGTWGSVSQSQSNDNKLGSSNDNKLGSLGEEEPHCVLSHELLPEDPTVPVTGGGITGSSAATEFHEEIAKEICGYGIHEDTKSFHTNGVGGYGETGTKDGNSLSGTQVPHESATNVMEMNPQMLENAGVNEELLPVEEESSDQSSFSPSHNGNEYLTKGIASEGGNTILKKDASASVLIVDASVDSLSQTDGVEGTWGSVSQSQSNDNKLGSLGEEEPHRVLSHELLPEDPTVPVTAGGITGSSAATEFHEEIAKEIGGYGIHEDTRSVHTNGVRGYGETGTKDGNSLSGTQVPHESATNVMEMNPQMLENAGVNEELLPVEEEPSDQSSFNPSHNGNEYLTKGVASEGGNTILKNDSSVPVLIVDASVDSLSQTDSVEGTWGSVSQSQSNDNKLGSLGEEEPHRVLSHELLPEDPTVPVTGGGITGSSAATEFHEEIAKEICGYGIHEDTKSFHTNGVGGYGETGTKDGNSLSGTKVPHESATNVMEMNPQMLENAGVNEELLPVEEESSVQSSFSPSHNGNEYLTKGDASEGGNTILKKDASASVLIVDASVDSLSQTDSVEGTWGSVSDGMVPSIRDASDAMPILQTETLSDINIQAPKEVSVTNSMKQNPADNTDVFEPPSFMTLVEPTRGDNICQSSAEIQSGHNLQPSSTSQIGWFPSLTNVVNESQGRKKNEEIIAKVVNWSPGKPHTPLRNLLVDANHEGKHMASTPAQDHRTLKSHEGPVPEVDGVPAKTALEVSTVPTAKETTNTEWNSPARLPVIKREKRKVRGYLAPFVCCLSHN</sequence>
<feature type="compositionally biased region" description="Polar residues" evidence="1">
    <location>
        <begin position="842"/>
        <end position="855"/>
    </location>
</feature>
<feature type="compositionally biased region" description="Basic and acidic residues" evidence="1">
    <location>
        <begin position="662"/>
        <end position="684"/>
    </location>
</feature>
<reference evidence="3 4" key="1">
    <citation type="journal article" date="2019" name="Nat. Plants">
        <title>Stout camphor tree genome fills gaps in understanding of flowering plant genome evolution.</title>
        <authorList>
            <person name="Chaw S.M."/>
            <person name="Liu Y.C."/>
            <person name="Wu Y.W."/>
            <person name="Wang H.Y."/>
            <person name="Lin C.I."/>
            <person name="Wu C.S."/>
            <person name="Ke H.M."/>
            <person name="Chang L.Y."/>
            <person name="Hsu C.Y."/>
            <person name="Yang H.T."/>
            <person name="Sudianto E."/>
            <person name="Hsu M.H."/>
            <person name="Wu K.P."/>
            <person name="Wang L.N."/>
            <person name="Leebens-Mack J.H."/>
            <person name="Tsai I.J."/>
        </authorList>
    </citation>
    <scope>NUCLEOTIDE SEQUENCE [LARGE SCALE GENOMIC DNA]</scope>
    <source>
        <strain evidence="4">cv. Chaw 1501</strain>
        <tissue evidence="3">Young leaves</tissue>
    </source>
</reference>
<feature type="region of interest" description="Disordered" evidence="1">
    <location>
        <begin position="477"/>
        <end position="524"/>
    </location>
</feature>
<feature type="region of interest" description="Disordered" evidence="1">
    <location>
        <begin position="1648"/>
        <end position="1672"/>
    </location>
</feature>
<dbReference type="OrthoDB" id="1939753at2759"/>
<feature type="compositionally biased region" description="Basic and acidic residues" evidence="1">
    <location>
        <begin position="2045"/>
        <end position="2056"/>
    </location>
</feature>
<dbReference type="InterPro" id="IPR013087">
    <property type="entry name" value="Znf_C2H2_type"/>
</dbReference>
<dbReference type="EMBL" id="QPKB01000006">
    <property type="protein sequence ID" value="RWR87162.1"/>
    <property type="molecule type" value="Genomic_DNA"/>
</dbReference>
<feature type="compositionally biased region" description="Polar residues" evidence="1">
    <location>
        <begin position="652"/>
        <end position="661"/>
    </location>
</feature>
<feature type="region of interest" description="Disordered" evidence="1">
    <location>
        <begin position="194"/>
        <end position="224"/>
    </location>
</feature>
<feature type="compositionally biased region" description="Polar residues" evidence="1">
    <location>
        <begin position="1705"/>
        <end position="1722"/>
    </location>
</feature>
<feature type="region of interest" description="Disordered" evidence="1">
    <location>
        <begin position="1705"/>
        <end position="1729"/>
    </location>
</feature>
<dbReference type="PANTHER" id="PTHR35746:SF1">
    <property type="entry name" value="PENTATRICOPEPTIDE REPEAT (PPR) SUPERFAMILY PROTEIN"/>
    <property type="match status" value="1"/>
</dbReference>
<dbReference type="Proteomes" id="UP000283530">
    <property type="component" value="Unassembled WGS sequence"/>
</dbReference>
<feature type="compositionally biased region" description="Basic residues" evidence="1">
    <location>
        <begin position="36"/>
        <end position="47"/>
    </location>
</feature>
<feature type="region of interest" description="Disordered" evidence="1">
    <location>
        <begin position="928"/>
        <end position="948"/>
    </location>
</feature>
<feature type="compositionally biased region" description="Basic and acidic residues" evidence="1">
    <location>
        <begin position="57"/>
        <end position="74"/>
    </location>
</feature>
<feature type="region of interest" description="Disordered" evidence="1">
    <location>
        <begin position="802"/>
        <end position="824"/>
    </location>
</feature>
<evidence type="ECO:0000313" key="4">
    <source>
        <dbReference type="Proteomes" id="UP000283530"/>
    </source>
</evidence>
<feature type="region of interest" description="Disordered" evidence="1">
    <location>
        <begin position="34"/>
        <end position="87"/>
    </location>
</feature>